<dbReference type="EMBL" id="CP007139">
    <property type="protein sequence ID" value="AIE83555.1"/>
    <property type="molecule type" value="Genomic_DNA"/>
</dbReference>
<keyword evidence="2" id="KW-1185">Reference proteome</keyword>
<organism evidence="1 2">
    <name type="scientific">Fimbriimonas ginsengisoli Gsoil 348</name>
    <dbReference type="NCBI Taxonomy" id="661478"/>
    <lineage>
        <taxon>Bacteria</taxon>
        <taxon>Bacillati</taxon>
        <taxon>Armatimonadota</taxon>
        <taxon>Fimbriimonadia</taxon>
        <taxon>Fimbriimonadales</taxon>
        <taxon>Fimbriimonadaceae</taxon>
        <taxon>Fimbriimonas</taxon>
    </lineage>
</organism>
<gene>
    <name evidence="1" type="ORF">OP10G_0187</name>
</gene>
<proteinExistence type="predicted"/>
<protein>
    <submittedName>
        <fullName evidence="1">Uncharacterized protein</fullName>
    </submittedName>
</protein>
<dbReference type="AlphaFoldDB" id="A0A068NLF1"/>
<dbReference type="KEGG" id="fgi:OP10G_0187"/>
<dbReference type="STRING" id="661478.OP10G_0187"/>
<dbReference type="HOGENOM" id="CLU_3080091_0_0_0"/>
<name>A0A068NLF1_FIMGI</name>
<dbReference type="Proteomes" id="UP000027982">
    <property type="component" value="Chromosome"/>
</dbReference>
<evidence type="ECO:0000313" key="2">
    <source>
        <dbReference type="Proteomes" id="UP000027982"/>
    </source>
</evidence>
<evidence type="ECO:0000313" key="1">
    <source>
        <dbReference type="EMBL" id="AIE83555.1"/>
    </source>
</evidence>
<reference evidence="1 2" key="1">
    <citation type="journal article" date="2014" name="PLoS ONE">
        <title>The first complete genome sequence of the class fimbriimonadia in the phylum armatimonadetes.</title>
        <authorList>
            <person name="Hu Z.Y."/>
            <person name="Wang Y.Z."/>
            <person name="Im W.T."/>
            <person name="Wang S.Y."/>
            <person name="Zhao G.P."/>
            <person name="Zheng H.J."/>
            <person name="Quan Z.X."/>
        </authorList>
    </citation>
    <scope>NUCLEOTIDE SEQUENCE [LARGE SCALE GENOMIC DNA]</scope>
    <source>
        <strain evidence="1">Gsoil 348</strain>
    </source>
</reference>
<accession>A0A068NLF1</accession>
<sequence length="52" mass="5816">MNPASWETAVTVAQVLGLRSICTFNDYRERLVASRRPFPPAESKNEPLQPGN</sequence>